<dbReference type="SMART" id="SM00346">
    <property type="entry name" value="HTH_ICLR"/>
    <property type="match status" value="1"/>
</dbReference>
<accession>A0ABU9YBM4</accession>
<dbReference type="InterPro" id="IPR036388">
    <property type="entry name" value="WH-like_DNA-bd_sf"/>
</dbReference>
<proteinExistence type="predicted"/>
<dbReference type="RefSeq" id="WP_343888490.1">
    <property type="nucleotide sequence ID" value="NZ_BAAAEH010000009.1"/>
</dbReference>
<evidence type="ECO:0000259" key="4">
    <source>
        <dbReference type="PROSITE" id="PS51078"/>
    </source>
</evidence>
<dbReference type="InterPro" id="IPR029016">
    <property type="entry name" value="GAF-like_dom_sf"/>
</dbReference>
<dbReference type="SUPFAM" id="SSF46785">
    <property type="entry name" value="Winged helix' DNA-binding domain"/>
    <property type="match status" value="1"/>
</dbReference>
<evidence type="ECO:0000256" key="2">
    <source>
        <dbReference type="ARBA" id="ARBA00023125"/>
    </source>
</evidence>
<dbReference type="Proteomes" id="UP001419910">
    <property type="component" value="Unassembled WGS sequence"/>
</dbReference>
<dbReference type="Pfam" id="PF09339">
    <property type="entry name" value="HTH_IclR"/>
    <property type="match status" value="1"/>
</dbReference>
<evidence type="ECO:0000313" key="6">
    <source>
        <dbReference type="Proteomes" id="UP001419910"/>
    </source>
</evidence>
<gene>
    <name evidence="5" type="ORF">ABC974_26550</name>
</gene>
<reference evidence="5 6" key="1">
    <citation type="submission" date="2024-05" db="EMBL/GenBank/DDBJ databases">
        <authorList>
            <person name="Liu Q."/>
            <person name="Xin Y.-H."/>
        </authorList>
    </citation>
    <scope>NUCLEOTIDE SEQUENCE [LARGE SCALE GENOMIC DNA]</scope>
    <source>
        <strain evidence="5 6">CGMCC 1.10181</strain>
    </source>
</reference>
<dbReference type="SUPFAM" id="SSF55781">
    <property type="entry name" value="GAF domain-like"/>
    <property type="match status" value="1"/>
</dbReference>
<dbReference type="PANTHER" id="PTHR30136:SF24">
    <property type="entry name" value="HTH-TYPE TRANSCRIPTIONAL REPRESSOR ALLR"/>
    <property type="match status" value="1"/>
</dbReference>
<dbReference type="InterPro" id="IPR050707">
    <property type="entry name" value="HTH_MetabolicPath_Reg"/>
</dbReference>
<name>A0ABU9YBM4_9SPHN</name>
<dbReference type="PANTHER" id="PTHR30136">
    <property type="entry name" value="HELIX-TURN-HELIX TRANSCRIPTIONAL REGULATOR, ICLR FAMILY"/>
    <property type="match status" value="1"/>
</dbReference>
<feature type="domain" description="IclR-ED" evidence="4">
    <location>
        <begin position="56"/>
        <end position="231"/>
    </location>
</feature>
<keyword evidence="3" id="KW-0804">Transcription</keyword>
<organism evidence="5 6">
    <name type="scientific">Sphingomonas oligophenolica</name>
    <dbReference type="NCBI Taxonomy" id="301154"/>
    <lineage>
        <taxon>Bacteria</taxon>
        <taxon>Pseudomonadati</taxon>
        <taxon>Pseudomonadota</taxon>
        <taxon>Alphaproteobacteria</taxon>
        <taxon>Sphingomonadales</taxon>
        <taxon>Sphingomonadaceae</taxon>
        <taxon>Sphingomonas</taxon>
    </lineage>
</organism>
<protein>
    <submittedName>
        <fullName evidence="5">Helix-turn-helix domain-containing protein</fullName>
    </submittedName>
</protein>
<keyword evidence="2" id="KW-0238">DNA-binding</keyword>
<dbReference type="Pfam" id="PF01614">
    <property type="entry name" value="IclR_C"/>
    <property type="match status" value="1"/>
</dbReference>
<sequence length="245" mass="26426">MLGILDLFDVGRPFWTSEQIMETTGFSRPTTFRYLKELRQSGLLARFGGGYVLGAKAVKFDYIIRQSDPLLHLFQPILARLCDDTDCGVILATLLGEEFFSTVYEQNDSATVNWSRGTPMPLTRGAGGLAVLAAVPAPLQKRLLAKAGLEGEALANLKTELKIVAKQGYAVSLGALDPNNAGIAVPVLLAGVPPAALVLVMSRKRFQTSDLAIIVDLLRRGRADMVAAYNSVDTMPAKTVEGDCR</sequence>
<dbReference type="EMBL" id="JBDIME010000041">
    <property type="protein sequence ID" value="MEN2793212.1"/>
    <property type="molecule type" value="Genomic_DNA"/>
</dbReference>
<dbReference type="PROSITE" id="PS51078">
    <property type="entry name" value="ICLR_ED"/>
    <property type="match status" value="1"/>
</dbReference>
<comment type="caution">
    <text evidence="5">The sequence shown here is derived from an EMBL/GenBank/DDBJ whole genome shotgun (WGS) entry which is preliminary data.</text>
</comment>
<dbReference type="Gene3D" id="1.10.10.10">
    <property type="entry name" value="Winged helix-like DNA-binding domain superfamily/Winged helix DNA-binding domain"/>
    <property type="match status" value="1"/>
</dbReference>
<evidence type="ECO:0000313" key="5">
    <source>
        <dbReference type="EMBL" id="MEN2793212.1"/>
    </source>
</evidence>
<keyword evidence="1" id="KW-0805">Transcription regulation</keyword>
<evidence type="ECO:0000256" key="3">
    <source>
        <dbReference type="ARBA" id="ARBA00023163"/>
    </source>
</evidence>
<keyword evidence="6" id="KW-1185">Reference proteome</keyword>
<dbReference type="InterPro" id="IPR005471">
    <property type="entry name" value="Tscrpt_reg_IclR_N"/>
</dbReference>
<evidence type="ECO:0000256" key="1">
    <source>
        <dbReference type="ARBA" id="ARBA00023015"/>
    </source>
</evidence>
<dbReference type="Gene3D" id="3.30.450.40">
    <property type="match status" value="1"/>
</dbReference>
<dbReference type="InterPro" id="IPR036390">
    <property type="entry name" value="WH_DNA-bd_sf"/>
</dbReference>
<dbReference type="InterPro" id="IPR014757">
    <property type="entry name" value="Tscrpt_reg_IclR_C"/>
</dbReference>